<dbReference type="EMBL" id="CCDP010000002">
    <property type="protein sequence ID" value="CDQ40517.1"/>
    <property type="molecule type" value="Genomic_DNA"/>
</dbReference>
<dbReference type="InterPro" id="IPR036390">
    <property type="entry name" value="WH_DNA-bd_sf"/>
</dbReference>
<name>A0A024QE71_9BACI</name>
<evidence type="ECO:0000256" key="1">
    <source>
        <dbReference type="ARBA" id="ARBA00023015"/>
    </source>
</evidence>
<gene>
    <name evidence="5" type="primary">srlR_2</name>
    <name evidence="5" type="ORF">BN990_02842</name>
</gene>
<evidence type="ECO:0000256" key="3">
    <source>
        <dbReference type="ARBA" id="ARBA00023163"/>
    </source>
</evidence>
<dbReference type="SMART" id="SM00420">
    <property type="entry name" value="HTH_DEOR"/>
    <property type="match status" value="1"/>
</dbReference>
<dbReference type="GO" id="GO:0003700">
    <property type="term" value="F:DNA-binding transcription factor activity"/>
    <property type="evidence" value="ECO:0007669"/>
    <property type="project" value="InterPro"/>
</dbReference>
<evidence type="ECO:0000256" key="2">
    <source>
        <dbReference type="ARBA" id="ARBA00023125"/>
    </source>
</evidence>
<dbReference type="InterPro" id="IPR018356">
    <property type="entry name" value="Tscrpt_reg_HTH_DeoR_CS"/>
</dbReference>
<dbReference type="PRINTS" id="PR00037">
    <property type="entry name" value="HTHLACR"/>
</dbReference>
<dbReference type="PROSITE" id="PS00894">
    <property type="entry name" value="HTH_DEOR_1"/>
    <property type="match status" value="1"/>
</dbReference>
<dbReference type="OrthoDB" id="2353732at2"/>
<dbReference type="InterPro" id="IPR001034">
    <property type="entry name" value="DeoR_HTH"/>
</dbReference>
<feature type="domain" description="HTH deoR-type" evidence="4">
    <location>
        <begin position="5"/>
        <end position="60"/>
    </location>
</feature>
<evidence type="ECO:0000313" key="6">
    <source>
        <dbReference type="Proteomes" id="UP000028875"/>
    </source>
</evidence>
<reference evidence="5 6" key="1">
    <citation type="submission" date="2014-03" db="EMBL/GenBank/DDBJ databases">
        <authorList>
            <person name="Urmite Genomes U."/>
        </authorList>
    </citation>
    <scope>NUCLEOTIDE SEQUENCE [LARGE SCALE GENOMIC DNA]</scope>
    <source>
        <strain evidence="5 6">Vm-5</strain>
    </source>
</reference>
<dbReference type="Pfam" id="PF08220">
    <property type="entry name" value="HTH_DeoR"/>
    <property type="match status" value="1"/>
</dbReference>
<keyword evidence="6" id="KW-1185">Reference proteome</keyword>
<reference evidence="6" key="2">
    <citation type="submission" date="2014-05" db="EMBL/GenBank/DDBJ databases">
        <title>Draft genome sequence of Virgibacillus massiliensis Vm-5.</title>
        <authorList>
            <person name="Khelaifia S."/>
            <person name="Croce O."/>
            <person name="Lagier J.C."/>
            <person name="Raoult D."/>
        </authorList>
    </citation>
    <scope>NUCLEOTIDE SEQUENCE [LARGE SCALE GENOMIC DNA]</scope>
    <source>
        <strain evidence="6">Vm-5</strain>
    </source>
</reference>
<dbReference type="eggNOG" id="COG1349">
    <property type="taxonomic scope" value="Bacteria"/>
</dbReference>
<keyword evidence="2" id="KW-0238">DNA-binding</keyword>
<organism evidence="5 6">
    <name type="scientific">Virgibacillus massiliensis</name>
    <dbReference type="NCBI Taxonomy" id="1462526"/>
    <lineage>
        <taxon>Bacteria</taxon>
        <taxon>Bacillati</taxon>
        <taxon>Bacillota</taxon>
        <taxon>Bacilli</taxon>
        <taxon>Bacillales</taxon>
        <taxon>Bacillaceae</taxon>
        <taxon>Virgibacillus</taxon>
    </lineage>
</organism>
<sequence>MELLSDERKHKILNLIDQHGKVSVRQLALDFNVSTETVRRDLDELATKNLLKKVYGGALRIETTRNEPTIMERNITNQVEKKRIGEQAASITEDGDVIFIDEGSTTLQMIPALVGKSGLMVITNFFPIVKALMEYEQKKQFDGDIIFLGGHVHSAHGRTGGSFTKTMAQSFFPDKAFISLDGIEPKIGMTGYHPEKCSLSELFIYQAKQVYALADHSKLGVTANYKIESLTAFDHVICNADAPANWDIKGLDWITC</sequence>
<dbReference type="PROSITE" id="PS51000">
    <property type="entry name" value="HTH_DEOR_2"/>
    <property type="match status" value="1"/>
</dbReference>
<keyword evidence="3" id="KW-0804">Transcription</keyword>
<dbReference type="Gene3D" id="3.40.50.1360">
    <property type="match status" value="1"/>
</dbReference>
<dbReference type="AlphaFoldDB" id="A0A024QE71"/>
<evidence type="ECO:0000259" key="4">
    <source>
        <dbReference type="PROSITE" id="PS51000"/>
    </source>
</evidence>
<dbReference type="Gene3D" id="1.10.10.10">
    <property type="entry name" value="Winged helix-like DNA-binding domain superfamily/Winged helix DNA-binding domain"/>
    <property type="match status" value="1"/>
</dbReference>
<dbReference type="Pfam" id="PF00455">
    <property type="entry name" value="DeoRC"/>
    <property type="match status" value="1"/>
</dbReference>
<dbReference type="SMART" id="SM01134">
    <property type="entry name" value="DeoRC"/>
    <property type="match status" value="1"/>
</dbReference>
<dbReference type="SUPFAM" id="SSF46785">
    <property type="entry name" value="Winged helix' DNA-binding domain"/>
    <property type="match status" value="1"/>
</dbReference>
<dbReference type="InterPro" id="IPR036388">
    <property type="entry name" value="WH-like_DNA-bd_sf"/>
</dbReference>
<dbReference type="InterPro" id="IPR014036">
    <property type="entry name" value="DeoR-like_C"/>
</dbReference>
<dbReference type="GO" id="GO:0003677">
    <property type="term" value="F:DNA binding"/>
    <property type="evidence" value="ECO:0007669"/>
    <property type="project" value="UniProtKB-KW"/>
</dbReference>
<dbReference type="STRING" id="1462526.BN990_02842"/>
<evidence type="ECO:0000313" key="5">
    <source>
        <dbReference type="EMBL" id="CDQ40517.1"/>
    </source>
</evidence>
<keyword evidence="1" id="KW-0805">Transcription regulation</keyword>
<proteinExistence type="predicted"/>
<dbReference type="PANTHER" id="PTHR30363:SF44">
    <property type="entry name" value="AGA OPERON TRANSCRIPTIONAL REPRESSOR-RELATED"/>
    <property type="match status" value="1"/>
</dbReference>
<dbReference type="SUPFAM" id="SSF100950">
    <property type="entry name" value="NagB/RpiA/CoA transferase-like"/>
    <property type="match status" value="1"/>
</dbReference>
<dbReference type="Proteomes" id="UP000028875">
    <property type="component" value="Unassembled WGS sequence"/>
</dbReference>
<accession>A0A024QE71</accession>
<dbReference type="RefSeq" id="WP_038245561.1">
    <property type="nucleotide sequence ID" value="NZ_BNER01000011.1"/>
</dbReference>
<protein>
    <submittedName>
        <fullName evidence="5">Glucitol operon repressor</fullName>
    </submittedName>
</protein>
<comment type="caution">
    <text evidence="5">The sequence shown here is derived from an EMBL/GenBank/DDBJ whole genome shotgun (WGS) entry which is preliminary data.</text>
</comment>
<dbReference type="InterPro" id="IPR050313">
    <property type="entry name" value="Carb_Metab_HTH_regulators"/>
</dbReference>
<dbReference type="InterPro" id="IPR037171">
    <property type="entry name" value="NagB/RpiA_transferase-like"/>
</dbReference>
<dbReference type="PANTHER" id="PTHR30363">
    <property type="entry name" value="HTH-TYPE TRANSCRIPTIONAL REGULATOR SRLR-RELATED"/>
    <property type="match status" value="1"/>
</dbReference>